<dbReference type="GO" id="GO:1990234">
    <property type="term" value="C:transferase complex"/>
    <property type="evidence" value="ECO:0007669"/>
    <property type="project" value="UniProtKB-ARBA"/>
</dbReference>
<dbReference type="GO" id="GO:0051012">
    <property type="term" value="P:microtubule sliding"/>
    <property type="evidence" value="ECO:0007669"/>
    <property type="project" value="UniProtKB-UniRule"/>
</dbReference>
<dbReference type="PROSITE" id="PS00678">
    <property type="entry name" value="WD_REPEATS_1"/>
    <property type="match status" value="2"/>
</dbReference>
<dbReference type="InterPro" id="IPR019775">
    <property type="entry name" value="WD40_repeat_CS"/>
</dbReference>
<evidence type="ECO:0000256" key="11">
    <source>
        <dbReference type="HAMAP-Rule" id="MF_03141"/>
    </source>
</evidence>
<dbReference type="InterPro" id="IPR020472">
    <property type="entry name" value="WD40_PAC1"/>
</dbReference>
<dbReference type="GO" id="GO:0016787">
    <property type="term" value="F:hydrolase activity"/>
    <property type="evidence" value="ECO:0007669"/>
    <property type="project" value="UniProtKB-KW"/>
</dbReference>
<keyword evidence="6" id="KW-0677">Repeat</keyword>
<dbReference type="Gene3D" id="1.20.960.30">
    <property type="match status" value="1"/>
</dbReference>
<protein>
    <recommendedName>
        <fullName evidence="11">Lissencephaly-1 homolog</fullName>
    </recommendedName>
</protein>
<evidence type="ECO:0000313" key="13">
    <source>
        <dbReference type="EMBL" id="GAX15749.1"/>
    </source>
</evidence>
<dbReference type="GO" id="GO:0005875">
    <property type="term" value="C:microtubule associated complex"/>
    <property type="evidence" value="ECO:0007669"/>
    <property type="project" value="UniProtKB-UniRule"/>
</dbReference>
<evidence type="ECO:0000256" key="10">
    <source>
        <dbReference type="ARBA" id="ARBA00023306"/>
    </source>
</evidence>
<keyword evidence="13" id="KW-0378">Hydrolase</keyword>
<dbReference type="GO" id="GO:0000132">
    <property type="term" value="P:establishment of mitotic spindle orientation"/>
    <property type="evidence" value="ECO:0007669"/>
    <property type="project" value="UniProtKB-UniRule"/>
</dbReference>
<evidence type="ECO:0000256" key="6">
    <source>
        <dbReference type="ARBA" id="ARBA00022737"/>
    </source>
</evidence>
<dbReference type="SMART" id="SM00320">
    <property type="entry name" value="WD40"/>
    <property type="match status" value="7"/>
</dbReference>
<keyword evidence="10 11" id="KW-0131">Cell cycle</keyword>
<evidence type="ECO:0000256" key="7">
    <source>
        <dbReference type="ARBA" id="ARBA00022776"/>
    </source>
</evidence>
<dbReference type="PANTHER" id="PTHR22847:SF637">
    <property type="entry name" value="WD REPEAT DOMAIN 5B"/>
    <property type="match status" value="1"/>
</dbReference>
<evidence type="ECO:0000256" key="9">
    <source>
        <dbReference type="ARBA" id="ARBA00023212"/>
    </source>
</evidence>
<dbReference type="InterPro" id="IPR015943">
    <property type="entry name" value="WD40/YVTN_repeat-like_dom_sf"/>
</dbReference>
<keyword evidence="3 12" id="KW-0853">WD repeat</keyword>
<feature type="repeat" description="WD" evidence="12">
    <location>
        <begin position="151"/>
        <end position="192"/>
    </location>
</feature>
<dbReference type="OrthoDB" id="202197at2759"/>
<dbReference type="Proteomes" id="UP000198406">
    <property type="component" value="Unassembled WGS sequence"/>
</dbReference>
<keyword evidence="9 11" id="KW-0206">Cytoskeleton</keyword>
<dbReference type="InterPro" id="IPR036322">
    <property type="entry name" value="WD40_repeat_dom_sf"/>
</dbReference>
<name>A0A1Z5JP56_FISSO</name>
<feature type="repeat" description="WD" evidence="12">
    <location>
        <begin position="401"/>
        <end position="435"/>
    </location>
</feature>
<comment type="subcellular location">
    <subcellularLocation>
        <location evidence="11">Cytoplasm</location>
        <location evidence="11">Cytoskeleton</location>
    </subcellularLocation>
    <subcellularLocation>
        <location evidence="11">Cytoplasm</location>
        <location evidence="11">Cytoskeleton</location>
        <location evidence="11">Microtubule organizing center</location>
        <location evidence="11">Centrosome</location>
    </subcellularLocation>
    <text evidence="11">Localizes to the plus end of microtubules and to the centrosome.</text>
</comment>
<evidence type="ECO:0000256" key="12">
    <source>
        <dbReference type="PROSITE-ProRule" id="PRU00221"/>
    </source>
</evidence>
<dbReference type="GO" id="GO:0005874">
    <property type="term" value="C:microtubule"/>
    <property type="evidence" value="ECO:0007669"/>
    <property type="project" value="UniProtKB-KW"/>
</dbReference>
<evidence type="ECO:0000256" key="8">
    <source>
        <dbReference type="ARBA" id="ARBA00023054"/>
    </source>
</evidence>
<comment type="caution">
    <text evidence="13">The sequence shown here is derived from an EMBL/GenBank/DDBJ whole genome shotgun (WGS) entry which is preliminary data.</text>
</comment>
<gene>
    <name evidence="13" type="ORF">FisN_3Lh187</name>
</gene>
<keyword evidence="8 11" id="KW-0175">Coiled coil</keyword>
<evidence type="ECO:0000256" key="1">
    <source>
        <dbReference type="ARBA" id="ARBA00022448"/>
    </source>
</evidence>
<dbReference type="Gene3D" id="2.130.10.10">
    <property type="entry name" value="YVTN repeat-like/Quinoprotein amine dehydrogenase"/>
    <property type="match status" value="1"/>
</dbReference>
<evidence type="ECO:0000256" key="4">
    <source>
        <dbReference type="ARBA" id="ARBA00022618"/>
    </source>
</evidence>
<evidence type="ECO:0000256" key="3">
    <source>
        <dbReference type="ARBA" id="ARBA00022574"/>
    </source>
</evidence>
<feature type="repeat" description="WD" evidence="12">
    <location>
        <begin position="109"/>
        <end position="150"/>
    </location>
</feature>
<dbReference type="SUPFAM" id="SSF50978">
    <property type="entry name" value="WD40 repeat-like"/>
    <property type="match status" value="1"/>
</dbReference>
<keyword evidence="7 11" id="KW-0498">Mitosis</keyword>
<dbReference type="GO" id="GO:0070840">
    <property type="term" value="F:dynein complex binding"/>
    <property type="evidence" value="ECO:0007669"/>
    <property type="project" value="UniProtKB-UniRule"/>
</dbReference>
<dbReference type="AlphaFoldDB" id="A0A1Z5JP56"/>
<accession>A0A1Z5JP56</accession>
<comment type="similarity">
    <text evidence="11">Belongs to the WD repeat LIS1/nudF family.</text>
</comment>
<dbReference type="PRINTS" id="PR00320">
    <property type="entry name" value="GPROTEINBRPT"/>
</dbReference>
<feature type="repeat" description="WD" evidence="12">
    <location>
        <begin position="235"/>
        <end position="257"/>
    </location>
</feature>
<feature type="repeat" description="WD" evidence="12">
    <location>
        <begin position="358"/>
        <end position="399"/>
    </location>
</feature>
<dbReference type="PANTHER" id="PTHR22847">
    <property type="entry name" value="WD40 REPEAT PROTEIN"/>
    <property type="match status" value="1"/>
</dbReference>
<dbReference type="Pfam" id="PF00400">
    <property type="entry name" value="WD40"/>
    <property type="match status" value="7"/>
</dbReference>
<reference evidence="13 14" key="1">
    <citation type="journal article" date="2015" name="Plant Cell">
        <title>Oil accumulation by the oleaginous diatom Fistulifera solaris as revealed by the genome and transcriptome.</title>
        <authorList>
            <person name="Tanaka T."/>
            <person name="Maeda Y."/>
            <person name="Veluchamy A."/>
            <person name="Tanaka M."/>
            <person name="Abida H."/>
            <person name="Marechal E."/>
            <person name="Bowler C."/>
            <person name="Muto M."/>
            <person name="Sunaga Y."/>
            <person name="Tanaka M."/>
            <person name="Yoshino T."/>
            <person name="Taniguchi T."/>
            <person name="Fukuda Y."/>
            <person name="Nemoto M."/>
            <person name="Matsumoto M."/>
            <person name="Wong P.S."/>
            <person name="Aburatani S."/>
            <person name="Fujibuchi W."/>
        </authorList>
    </citation>
    <scope>NUCLEOTIDE SEQUENCE [LARGE SCALE GENOMIC DNA]</scope>
    <source>
        <strain evidence="13 14">JPCC DA0580</strain>
    </source>
</reference>
<organism evidence="13 14">
    <name type="scientific">Fistulifera solaris</name>
    <name type="common">Oleaginous diatom</name>
    <dbReference type="NCBI Taxonomy" id="1519565"/>
    <lineage>
        <taxon>Eukaryota</taxon>
        <taxon>Sar</taxon>
        <taxon>Stramenopiles</taxon>
        <taxon>Ochrophyta</taxon>
        <taxon>Bacillariophyta</taxon>
        <taxon>Bacillariophyceae</taxon>
        <taxon>Bacillariophycidae</taxon>
        <taxon>Naviculales</taxon>
        <taxon>Naviculaceae</taxon>
        <taxon>Fistulifera</taxon>
    </lineage>
</organism>
<dbReference type="GO" id="GO:0051301">
    <property type="term" value="P:cell division"/>
    <property type="evidence" value="ECO:0007669"/>
    <property type="project" value="UniProtKB-KW"/>
</dbReference>
<dbReference type="PROSITE" id="PS50294">
    <property type="entry name" value="WD_REPEATS_REGION"/>
    <property type="match status" value="4"/>
</dbReference>
<dbReference type="InParanoid" id="A0A1Z5JP56"/>
<keyword evidence="14" id="KW-1185">Reference proteome</keyword>
<comment type="function">
    <text evidence="11">Positively regulates the activity of the minus-end directed microtubule motor protein dynein. May enhance dynein-mediated microtubule sliding by targeting dynein to the microtubule plus end. Required for several dynein- and microtubule-dependent processes.</text>
</comment>
<dbReference type="GO" id="GO:0005737">
    <property type="term" value="C:cytoplasm"/>
    <property type="evidence" value="ECO:0007669"/>
    <property type="project" value="UniProtKB-UniRule"/>
</dbReference>
<dbReference type="SUPFAM" id="SSF109925">
    <property type="entry name" value="Lissencephaly-1 protein (Lis-1, PAF-AH alpha) N-terminal domain"/>
    <property type="match status" value="1"/>
</dbReference>
<evidence type="ECO:0000256" key="2">
    <source>
        <dbReference type="ARBA" id="ARBA00022490"/>
    </source>
</evidence>
<keyword evidence="5 11" id="KW-0493">Microtubule</keyword>
<dbReference type="PROSITE" id="PS50082">
    <property type="entry name" value="WD_REPEATS_2"/>
    <property type="match status" value="6"/>
</dbReference>
<dbReference type="GO" id="GO:0005813">
    <property type="term" value="C:centrosome"/>
    <property type="evidence" value="ECO:0007669"/>
    <property type="project" value="UniProtKB-SubCell"/>
</dbReference>
<evidence type="ECO:0000313" key="14">
    <source>
        <dbReference type="Proteomes" id="UP000198406"/>
    </source>
</evidence>
<dbReference type="CDD" id="cd00200">
    <property type="entry name" value="WD40"/>
    <property type="match status" value="1"/>
</dbReference>
<keyword evidence="4 11" id="KW-0132">Cell division</keyword>
<dbReference type="InterPro" id="IPR037190">
    <property type="entry name" value="LIS1_N"/>
</dbReference>
<sequence length="435" mass="48169">MVLTDRQRTDLHAGIYEYLRSRSGEAFQKAADALAEGDPEACGKTNGSSTGKIPLLEKKWIAIPRLQKKVLELERQAAESVKIHAHRVVTDAGGGQRRLLPRFPPTHTLKGHSMGVTAIALHPDYTVVVSGSEDGTIKIWDHESGEYMKTLKGHTNTVNSVCFTPKGSHLASCSTDLSIKLWDFTTHACLRTLRGHDHTISCVRFLPSLDLTAAGGSPSSTTTGIEATMAGCKHLISASRDNTVKVWDVETGFCDHTFSNHTNWVRCLAVRQSDGALWASAGNDQVICVYDGLKTLSVELRGHEHVIESLAFVTEEPLKVVARENKHTESIRDYLASASRDRTVRLWKVSEGSCLAVFKAHENWVQSVLIHPNGNYLISCSDDKTIRVFDIKAERCLRTIEKAHDHFISSIDMHHKFPVLVSASVDQTIKCWQLD</sequence>
<feature type="repeat" description="WD" evidence="12">
    <location>
        <begin position="334"/>
        <end position="357"/>
    </location>
</feature>
<evidence type="ECO:0000256" key="5">
    <source>
        <dbReference type="ARBA" id="ARBA00022701"/>
    </source>
</evidence>
<dbReference type="InterPro" id="IPR017252">
    <property type="entry name" value="Dynein_regulator_LIS1"/>
</dbReference>
<dbReference type="EMBL" id="BDSP01000096">
    <property type="protein sequence ID" value="GAX15749.1"/>
    <property type="molecule type" value="Genomic_DNA"/>
</dbReference>
<dbReference type="HAMAP" id="MF_03141">
    <property type="entry name" value="lis1"/>
    <property type="match status" value="1"/>
</dbReference>
<dbReference type="InterPro" id="IPR001680">
    <property type="entry name" value="WD40_rpt"/>
</dbReference>
<proteinExistence type="inferred from homology"/>
<keyword evidence="2 11" id="KW-0963">Cytoplasm</keyword>
<keyword evidence="1 11" id="KW-0813">Transport</keyword>